<reference evidence="1 2" key="3">
    <citation type="journal article" date="2022" name="Microbiol. Spectr.">
        <title>Folding features and dynamics of 3D genome architecture in plant fungal pathogens.</title>
        <authorList>
            <person name="Xia C."/>
        </authorList>
    </citation>
    <scope>NUCLEOTIDE SEQUENCE [LARGE SCALE GENOMIC DNA]</scope>
    <source>
        <strain evidence="1 2">93-210</strain>
    </source>
</reference>
<gene>
    <name evidence="1" type="ORF">MJO28_009060</name>
</gene>
<accession>A0ACC0E7H1</accession>
<sequence>MLVSRMTAVCLAEFYAAAASSSLDPSCSVRPAAKKPETIPGRIMSHFGKLLKESKVVGTVDTKLEQVYTSYNGYLLNSRDFGLKRSLPAKTSPKSPWIRLKSLDTPYRQVDYRSASTETSIVQMWRQMEIGVKTARKNHAAPTLAPEPKPIRIEFSWFDEGSREAALSDSRISGRSSSSSSSTATQSNPRHEKGRMKHIWQMHQSQFDQFLSILRTRRQAFKKFLEDKENSRKSITSNDPDTPSVTIDLYQYAQGNPDQIRRDIEEFLEHVTDNEPVEQTNLDILPMTHPNLGLNYAHFDQLHNERLTPAIPGRILDQADIKSSRQTVSFAGIVGSLQRSSHIDLPSTSFEPDVNGYHNLDQGKAKFRVEGAFIDPYDLPSTYDFQGFNSQVDQPVRYQDPRNKPRALSMNRLKVNVREGTHSDATRVNARTKIGSIDWVGNPPPKRQGTMVLDFLNSITRNSQPNSSSSNPNNNNNPASSSTQSSNNQKNRFSQLQNDQLMTVLKGLVGKPPSESK</sequence>
<evidence type="ECO:0000313" key="1">
    <source>
        <dbReference type="EMBL" id="KAI7947152.1"/>
    </source>
</evidence>
<dbReference type="EMBL" id="CM045873">
    <property type="protein sequence ID" value="KAI7947152.1"/>
    <property type="molecule type" value="Genomic_DNA"/>
</dbReference>
<protein>
    <submittedName>
        <fullName evidence="1">Uncharacterized protein</fullName>
    </submittedName>
</protein>
<organism evidence="1 2">
    <name type="scientific">Puccinia striiformis f. sp. tritici</name>
    <dbReference type="NCBI Taxonomy" id="168172"/>
    <lineage>
        <taxon>Eukaryota</taxon>
        <taxon>Fungi</taxon>
        <taxon>Dikarya</taxon>
        <taxon>Basidiomycota</taxon>
        <taxon>Pucciniomycotina</taxon>
        <taxon>Pucciniomycetes</taxon>
        <taxon>Pucciniales</taxon>
        <taxon>Pucciniaceae</taxon>
        <taxon>Puccinia</taxon>
    </lineage>
</organism>
<comment type="caution">
    <text evidence="1">The sequence shown here is derived from an EMBL/GenBank/DDBJ whole genome shotgun (WGS) entry which is preliminary data.</text>
</comment>
<reference evidence="2" key="1">
    <citation type="journal article" date="2018" name="BMC Genomics">
        <title>Genomic insights into host adaptation between the wheat stripe rust pathogen (Puccinia striiformis f. sp. tritici) and the barley stripe rust pathogen (Puccinia striiformis f. sp. hordei).</title>
        <authorList>
            <person name="Xia C."/>
            <person name="Wang M."/>
            <person name="Yin C."/>
            <person name="Cornejo O.E."/>
            <person name="Hulbert S.H."/>
            <person name="Chen X."/>
        </authorList>
    </citation>
    <scope>NUCLEOTIDE SEQUENCE [LARGE SCALE GENOMIC DNA]</scope>
    <source>
        <strain evidence="2">93-210</strain>
    </source>
</reference>
<name>A0ACC0E7H1_9BASI</name>
<keyword evidence="2" id="KW-1185">Reference proteome</keyword>
<reference evidence="2" key="2">
    <citation type="journal article" date="2018" name="Mol. Plant Microbe Interact.">
        <title>Genome sequence resources for the wheat stripe rust pathogen (Puccinia striiformis f. sp. tritici) and the barley stripe rust pathogen (Puccinia striiformis f. sp. hordei).</title>
        <authorList>
            <person name="Xia C."/>
            <person name="Wang M."/>
            <person name="Yin C."/>
            <person name="Cornejo O.E."/>
            <person name="Hulbert S.H."/>
            <person name="Chen X."/>
        </authorList>
    </citation>
    <scope>NUCLEOTIDE SEQUENCE [LARGE SCALE GENOMIC DNA]</scope>
    <source>
        <strain evidence="2">93-210</strain>
    </source>
</reference>
<proteinExistence type="predicted"/>
<evidence type="ECO:0000313" key="2">
    <source>
        <dbReference type="Proteomes" id="UP001060170"/>
    </source>
</evidence>
<dbReference type="Proteomes" id="UP001060170">
    <property type="component" value="Chromosome 9"/>
</dbReference>